<dbReference type="SMART" id="SM00490">
    <property type="entry name" value="HELICc"/>
    <property type="match status" value="1"/>
</dbReference>
<feature type="domain" description="ABC transmembrane type-1" evidence="15">
    <location>
        <begin position="805"/>
        <end position="1094"/>
    </location>
</feature>
<dbReference type="PANTHER" id="PTHR24223:SF456">
    <property type="entry name" value="MULTIDRUG RESISTANCE-ASSOCIATED PROTEIN LETHAL(2)03659"/>
    <property type="match status" value="1"/>
</dbReference>
<feature type="transmembrane region" description="Helical" evidence="13">
    <location>
        <begin position="1585"/>
        <end position="1602"/>
    </location>
</feature>
<feature type="transmembrane region" description="Helical" evidence="13">
    <location>
        <begin position="954"/>
        <end position="976"/>
    </location>
</feature>
<dbReference type="PROSITE" id="PS50929">
    <property type="entry name" value="ABC_TM1F"/>
    <property type="match status" value="2"/>
</dbReference>
<dbReference type="InterPro" id="IPR011545">
    <property type="entry name" value="DEAD/DEAH_box_helicase_dom"/>
</dbReference>
<feature type="non-terminal residue" evidence="18">
    <location>
        <position position="1"/>
    </location>
</feature>
<dbReference type="CDD" id="cd18597">
    <property type="entry name" value="ABC_6TM_YOR1_D1_like"/>
    <property type="match status" value="1"/>
</dbReference>
<evidence type="ECO:0000256" key="3">
    <source>
        <dbReference type="ARBA" id="ARBA00022448"/>
    </source>
</evidence>
<dbReference type="CDD" id="cd18787">
    <property type="entry name" value="SF2_C_DEAD"/>
    <property type="match status" value="1"/>
</dbReference>
<keyword evidence="7" id="KW-0347">Helicase</keyword>
<dbReference type="Gene3D" id="1.20.1560.10">
    <property type="entry name" value="ABC transporter type 1, transmembrane domain"/>
    <property type="match status" value="2"/>
</dbReference>
<dbReference type="FunFam" id="1.20.1560.10:FF:000010">
    <property type="entry name" value="Multidrug resistance-associated ABC transporter"/>
    <property type="match status" value="1"/>
</dbReference>
<dbReference type="Gene3D" id="3.40.50.300">
    <property type="entry name" value="P-loop containing nucleotide triphosphate hydrolases"/>
    <property type="match status" value="4"/>
</dbReference>
<dbReference type="PROSITE" id="PS51194">
    <property type="entry name" value="HELICASE_CTER"/>
    <property type="match status" value="1"/>
</dbReference>
<keyword evidence="8" id="KW-0067">ATP-binding</keyword>
<dbReference type="GO" id="GO:0003676">
    <property type="term" value="F:nucleic acid binding"/>
    <property type="evidence" value="ECO:0007669"/>
    <property type="project" value="InterPro"/>
</dbReference>
<feature type="domain" description="Helicase ATP-binding" evidence="16">
    <location>
        <begin position="209"/>
        <end position="442"/>
    </location>
</feature>
<dbReference type="Pfam" id="PF00271">
    <property type="entry name" value="Helicase_C"/>
    <property type="match status" value="1"/>
</dbReference>
<dbReference type="InterPro" id="IPR003439">
    <property type="entry name" value="ABC_transporter-like_ATP-bd"/>
</dbReference>
<dbReference type="FunFam" id="3.40.50.300:FF:000565">
    <property type="entry name" value="ABC bile acid transporter"/>
    <property type="match status" value="1"/>
</dbReference>
<evidence type="ECO:0000256" key="10">
    <source>
        <dbReference type="ARBA" id="ARBA00023026"/>
    </source>
</evidence>
<dbReference type="CDD" id="cd17956">
    <property type="entry name" value="DEADc_DDX51"/>
    <property type="match status" value="1"/>
</dbReference>
<dbReference type="InterPro" id="IPR011527">
    <property type="entry name" value="ABC1_TM_dom"/>
</dbReference>
<evidence type="ECO:0000313" key="18">
    <source>
        <dbReference type="EMBL" id="OJT15199.1"/>
    </source>
</evidence>
<evidence type="ECO:0000256" key="7">
    <source>
        <dbReference type="ARBA" id="ARBA00022806"/>
    </source>
</evidence>
<dbReference type="CDD" id="cd03250">
    <property type="entry name" value="ABCC_MRP_domain1"/>
    <property type="match status" value="1"/>
</dbReference>
<reference evidence="18 19" key="1">
    <citation type="submission" date="2016-10" db="EMBL/GenBank/DDBJ databases">
        <title>Genome sequence of the basidiomycete white-rot fungus Trametes pubescens.</title>
        <authorList>
            <person name="Makela M.R."/>
            <person name="Granchi Z."/>
            <person name="Peng M."/>
            <person name="De Vries R.P."/>
            <person name="Grigoriev I."/>
            <person name="Riley R."/>
            <person name="Hilden K."/>
        </authorList>
    </citation>
    <scope>NUCLEOTIDE SEQUENCE [LARGE SCALE GENOMIC DNA]</scope>
    <source>
        <strain evidence="18 19">FBCC735</strain>
    </source>
</reference>
<evidence type="ECO:0000313" key="19">
    <source>
        <dbReference type="Proteomes" id="UP000184267"/>
    </source>
</evidence>
<evidence type="ECO:0000256" key="13">
    <source>
        <dbReference type="SAM" id="Phobius"/>
    </source>
</evidence>
<dbReference type="InterPro" id="IPR000629">
    <property type="entry name" value="RNA-helicase_DEAD-box_CS"/>
</dbReference>
<keyword evidence="9 13" id="KW-1133">Transmembrane helix</keyword>
<evidence type="ECO:0000259" key="17">
    <source>
        <dbReference type="PROSITE" id="PS51194"/>
    </source>
</evidence>
<dbReference type="FunFam" id="3.40.50.300:FF:000997">
    <property type="entry name" value="Multidrug resistance-associated protein 1"/>
    <property type="match status" value="1"/>
</dbReference>
<dbReference type="SUPFAM" id="SSF52540">
    <property type="entry name" value="P-loop containing nucleoside triphosphate hydrolases"/>
    <property type="match status" value="3"/>
</dbReference>
<organism evidence="18 19">
    <name type="scientific">Trametes pubescens</name>
    <name type="common">White-rot fungus</name>
    <dbReference type="NCBI Taxonomy" id="154538"/>
    <lineage>
        <taxon>Eukaryota</taxon>
        <taxon>Fungi</taxon>
        <taxon>Dikarya</taxon>
        <taxon>Basidiomycota</taxon>
        <taxon>Agaricomycotina</taxon>
        <taxon>Agaricomycetes</taxon>
        <taxon>Polyporales</taxon>
        <taxon>Polyporaceae</taxon>
        <taxon>Trametes</taxon>
    </lineage>
</organism>
<dbReference type="InterPro" id="IPR014001">
    <property type="entry name" value="Helicase_ATP-bd"/>
</dbReference>
<evidence type="ECO:0000259" key="15">
    <source>
        <dbReference type="PROSITE" id="PS50929"/>
    </source>
</evidence>
<dbReference type="STRING" id="154538.A0A1M2W5R6"/>
<feature type="domain" description="ABC transporter" evidence="14">
    <location>
        <begin position="1763"/>
        <end position="2014"/>
    </location>
</feature>
<feature type="region of interest" description="Disordered" evidence="12">
    <location>
        <begin position="361"/>
        <end position="385"/>
    </location>
</feature>
<protein>
    <submittedName>
        <fullName evidence="18">Oligomycin resistance ATP-dependent permease YOR1</fullName>
    </submittedName>
</protein>
<evidence type="ECO:0000256" key="8">
    <source>
        <dbReference type="ARBA" id="ARBA00022840"/>
    </source>
</evidence>
<keyword evidence="3" id="KW-0813">Transport</keyword>
<dbReference type="SMART" id="SM00382">
    <property type="entry name" value="AAA"/>
    <property type="match status" value="3"/>
</dbReference>
<dbReference type="GO" id="GO:0004386">
    <property type="term" value="F:helicase activity"/>
    <property type="evidence" value="ECO:0007669"/>
    <property type="project" value="UniProtKB-KW"/>
</dbReference>
<dbReference type="OrthoDB" id="6500128at2759"/>
<feature type="region of interest" description="Disordered" evidence="12">
    <location>
        <begin position="1"/>
        <end position="131"/>
    </location>
</feature>
<dbReference type="CDD" id="cd18606">
    <property type="entry name" value="ABC_6TM_YOR1_D2_like"/>
    <property type="match status" value="1"/>
</dbReference>
<name>A0A1M2W5R6_TRAPU</name>
<dbReference type="Proteomes" id="UP000184267">
    <property type="component" value="Unassembled WGS sequence"/>
</dbReference>
<dbReference type="GO" id="GO:0140359">
    <property type="term" value="F:ABC-type transporter activity"/>
    <property type="evidence" value="ECO:0007669"/>
    <property type="project" value="InterPro"/>
</dbReference>
<evidence type="ECO:0000256" key="11">
    <source>
        <dbReference type="ARBA" id="ARBA00023136"/>
    </source>
</evidence>
<evidence type="ECO:0000256" key="2">
    <source>
        <dbReference type="ARBA" id="ARBA00009726"/>
    </source>
</evidence>
<feature type="transmembrane region" description="Helical" evidence="13">
    <location>
        <begin position="1036"/>
        <end position="1056"/>
    </location>
</feature>
<feature type="transmembrane region" description="Helical" evidence="13">
    <location>
        <begin position="1482"/>
        <end position="1512"/>
    </location>
</feature>
<dbReference type="GO" id="GO:0005524">
    <property type="term" value="F:ATP binding"/>
    <property type="evidence" value="ECO:0007669"/>
    <property type="project" value="UniProtKB-KW"/>
</dbReference>
<dbReference type="InterPro" id="IPR027417">
    <property type="entry name" value="P-loop_NTPase"/>
</dbReference>
<dbReference type="CDD" id="cd03244">
    <property type="entry name" value="ABCC_MRP_domain2"/>
    <property type="match status" value="1"/>
</dbReference>
<evidence type="ECO:0000256" key="9">
    <source>
        <dbReference type="ARBA" id="ARBA00022989"/>
    </source>
</evidence>
<dbReference type="PROSITE" id="PS00039">
    <property type="entry name" value="DEAD_ATP_HELICASE"/>
    <property type="match status" value="1"/>
</dbReference>
<feature type="transmembrane region" description="Helical" evidence="13">
    <location>
        <begin position="1674"/>
        <end position="1694"/>
    </location>
</feature>
<dbReference type="SUPFAM" id="SSF90123">
    <property type="entry name" value="ABC transporter transmembrane region"/>
    <property type="match status" value="2"/>
</dbReference>
<evidence type="ECO:0000256" key="12">
    <source>
        <dbReference type="SAM" id="MobiDB-lite"/>
    </source>
</evidence>
<feature type="domain" description="Helicase C-terminal" evidence="17">
    <location>
        <begin position="471"/>
        <end position="645"/>
    </location>
</feature>
<comment type="similarity">
    <text evidence="2">Belongs to the ABC transporter superfamily. ABCC family. Conjugate transporter (TC 3.A.1.208) subfamily.</text>
</comment>
<keyword evidence="5" id="KW-0547">Nucleotide-binding</keyword>
<dbReference type="InterPro" id="IPR001650">
    <property type="entry name" value="Helicase_C-like"/>
</dbReference>
<evidence type="ECO:0000256" key="1">
    <source>
        <dbReference type="ARBA" id="ARBA00004141"/>
    </source>
</evidence>
<dbReference type="Pfam" id="PF00664">
    <property type="entry name" value="ABC_membrane"/>
    <property type="match status" value="2"/>
</dbReference>
<proteinExistence type="inferred from homology"/>
<sequence>GKTKAKKRYLKAKKERRKNRKVVVKSEPGGEPSARKKREDSSSSEGESSVNEDDASGNESETVQPTPAKRAPKDEPRPKKRRKLDTPEAEDVPRATTPEETSIAPVAPRARFPTPPATLPVFPQPRRPDAPSKTVLALQGLDKALIEAQVVDPATTLPLEEDQASHDERTGLSGKMRKRLQELGIAELFAVQTAVVPLLLSSSKAQSLYRPYDPPEDLCVSAPTGSGKTLAYVLPIVEVLSARIVTRLRALIVLPTRDLVVQVRETFEAVAKGRGLKIGTATGQHSFAHEQSQLVAERGSDLQGGSSKVDVLICTPGRLMDHITGTPNFSLQHLRFLVIDEADRLLAQSFQDWLAQVLAATRPSRPSDDTRSESTAPLSHHPRPHPDALAPAFLHLLRDAPYIRTDIDERKEPSCQKLLFSATLTRDPAKIAALGLRAPKYIVVQGRKSAAATKEEGVLDFVMEKFTMPATLTEHMLVCESAAKPLMLFHMVHARGVTNALVFTKSAESATRLVRLFEFFEGALRVADASKKPVVARAYSSDLAPAERKAILEQFRNQEINILICSDLVSRGIDISHVSHVVSYDVPVDFRKYVHRVGRTARAGREGDAWTLVEEQEARYFKGMLKENDHLEKVKRLRVSDADVASLKPAYETALTQLKEVNWRSPLTPKEVPPAKESLDDADLIPEVTAGWWNVMTFGWITPLMALGYARPLEATDLYKLQDSRAAAVVAEKITKSFEARQIAAAEYNARLENGEISPGLKGVWWSLRGNRAEREKQWRAKDGRKRASLTLAMNDSVKWWFWSGGILKLIADCAQITSPLLVKAIILFATESFNAHRAGRWEDIPPIGKGIGLSIGLFALQMLSSICTHHFFYRAASTGVLLRGGLITAIYDRSLRLSSRARATLTNGKLVNHISTDVSRIDFCCSFLQLSITGPIQMIICLIILLTNLGPSALAGFAFFILATPIQTLVMKHFIKLRHKSMIWTDKRAKLLQELLGGMKIIKYFAWEVPYLKKIEELRGREMAYIRSLLVIRSANNAIAISLPALASVLAFVVYSATGHSLNAADIFSSLTLFNLLRMPLMFLPLSLSAIADAHNAVDRLYGVFEAETLSETKIQDVDLKNAIEIIDGEFVWDGPPPDAPARKDKKGMFGNKKKPSKTNVPDADAEKSQESTFRLKDVNLAIPEGQLAAIVGPVGSGKSSLLEGMIGEMRRTAGSVKFKGSVAYCPQSAWIQNATVRDNILFGRPFDEERYWKAVHDACLEADLELLPNGDLTEVGERGISLSGGQKQRINICRAIYVGADIQIFDDPFSALDAHVGKSVFNNVFLGAAADKTRVLVTHALHFLPQVDYIYTMVEGRVAEHGTYAALMAADGDFARFVREFGSNQNQAEEEEEAVEEAGADGEAEEKKVKKVKAPAMMQVEERNTGAVSNQVYMEYIRAGKGFIIIPLLLISVALMQGAQVMSSYWLVYWQELKWPFGSGFYMGIYAGLGVAQALTFFMMGATFATLTYFSSKSLHRAAINRVMHAPMSFFETTPLGRIMNRFSKDVDTIDNTLGDAMRMFVATLGNILGAVILIAIVLPWFLIAVGVVGVAYVWAAMFYRASARELKRLDALLRSSLYSHFSESLSGLATIRAYGETDRFLEENRKRVDIENRAYWLTVTNQRWLGIRLDLMGIFLTFVVAMLTVGTRFTISPSQTGVVLSYIISVQQAFGWLVRQSAEVENDFNSVERIVHYVRELEQEPAHLSADRKPPASWPAEGQIEIKNVVLKYRPELPPVLKGLSMSVRPGEKVGIVGRTGAGKSSIMTTLYRLVELSEGSIVIDGVDISTIGLKDLRDGLAIIPQDPLLFSGTLRSNLDPFGSHDDARLWDALKRAYLVDDKKDSVDFTDEEIKDGARSPVNRFSLDSLIDDEGSNLSIGQRSLVSLARALVKDSKILILDEATASVDYETDRKIQDTIATEFADRTILCIAHRLRTIIGYDRICVLDAGQIAEFDTPANLYEASGGIFRSMCDRSSITLSDIKMAEKAKVAEYES</sequence>
<gene>
    <name evidence="18" type="ORF">TRAPUB_8214</name>
</gene>
<feature type="compositionally biased region" description="Basic residues" evidence="12">
    <location>
        <begin position="1"/>
        <end position="23"/>
    </location>
</feature>
<evidence type="ECO:0000259" key="16">
    <source>
        <dbReference type="PROSITE" id="PS51192"/>
    </source>
</evidence>
<dbReference type="GO" id="GO:0016020">
    <property type="term" value="C:membrane"/>
    <property type="evidence" value="ECO:0007669"/>
    <property type="project" value="UniProtKB-SubCell"/>
</dbReference>
<dbReference type="Pfam" id="PF00270">
    <property type="entry name" value="DEAD"/>
    <property type="match status" value="1"/>
</dbReference>
<dbReference type="PROSITE" id="PS00211">
    <property type="entry name" value="ABC_TRANSPORTER_1"/>
    <property type="match status" value="1"/>
</dbReference>
<evidence type="ECO:0000256" key="4">
    <source>
        <dbReference type="ARBA" id="ARBA00022692"/>
    </source>
</evidence>
<feature type="domain" description="ABC transporter" evidence="14">
    <location>
        <begin position="1162"/>
        <end position="1382"/>
    </location>
</feature>
<dbReference type="GO" id="GO:0016887">
    <property type="term" value="F:ATP hydrolysis activity"/>
    <property type="evidence" value="ECO:0007669"/>
    <property type="project" value="InterPro"/>
</dbReference>
<dbReference type="InterPro" id="IPR017871">
    <property type="entry name" value="ABC_transporter-like_CS"/>
</dbReference>
<keyword evidence="6" id="KW-0378">Hydrolase</keyword>
<evidence type="ECO:0000256" key="5">
    <source>
        <dbReference type="ARBA" id="ARBA00022741"/>
    </source>
</evidence>
<dbReference type="OMA" id="YWKSFLF"/>
<dbReference type="PANTHER" id="PTHR24223">
    <property type="entry name" value="ATP-BINDING CASSETTE SUB-FAMILY C"/>
    <property type="match status" value="1"/>
</dbReference>
<dbReference type="FunFam" id="1.20.1560.10:FF:000061">
    <property type="entry name" value="ATP-binding cassette transporter YOR1"/>
    <property type="match status" value="1"/>
</dbReference>
<dbReference type="EMBL" id="MNAD01000189">
    <property type="protein sequence ID" value="OJT15199.1"/>
    <property type="molecule type" value="Genomic_DNA"/>
</dbReference>
<feature type="transmembrane region" description="Helical" evidence="13">
    <location>
        <begin position="1445"/>
        <end position="1470"/>
    </location>
</feature>
<comment type="caution">
    <text evidence="18">The sequence shown here is derived from an EMBL/GenBank/DDBJ whole genome shotgun (WGS) entry which is preliminary data.</text>
</comment>
<dbReference type="SMART" id="SM00487">
    <property type="entry name" value="DEXDc"/>
    <property type="match status" value="1"/>
</dbReference>
<feature type="transmembrane region" description="Helical" evidence="13">
    <location>
        <begin position="1562"/>
        <end position="1579"/>
    </location>
</feature>
<dbReference type="InterPro" id="IPR036640">
    <property type="entry name" value="ABC1_TM_sf"/>
</dbReference>
<accession>A0A1M2W5R6</accession>
<feature type="region of interest" description="Disordered" evidence="12">
    <location>
        <begin position="1136"/>
        <end position="1170"/>
    </location>
</feature>
<dbReference type="InterPro" id="IPR050173">
    <property type="entry name" value="ABC_transporter_C-like"/>
</dbReference>
<keyword evidence="10" id="KW-0843">Virulence</keyword>
<feature type="transmembrane region" description="Helical" evidence="13">
    <location>
        <begin position="928"/>
        <end position="948"/>
    </location>
</feature>
<evidence type="ECO:0000256" key="6">
    <source>
        <dbReference type="ARBA" id="ARBA00022801"/>
    </source>
</evidence>
<keyword evidence="19" id="KW-1185">Reference proteome</keyword>
<dbReference type="PROSITE" id="PS51192">
    <property type="entry name" value="HELICASE_ATP_BIND_1"/>
    <property type="match status" value="1"/>
</dbReference>
<feature type="domain" description="ABC transmembrane type-1" evidence="15">
    <location>
        <begin position="1450"/>
        <end position="1725"/>
    </location>
</feature>
<keyword evidence="11 13" id="KW-0472">Membrane</keyword>
<evidence type="ECO:0000259" key="14">
    <source>
        <dbReference type="PROSITE" id="PS50893"/>
    </source>
</evidence>
<feature type="transmembrane region" description="Helical" evidence="13">
    <location>
        <begin position="1068"/>
        <end position="1093"/>
    </location>
</feature>
<comment type="subcellular location">
    <subcellularLocation>
        <location evidence="1">Membrane</location>
        <topology evidence="1">Multi-pass membrane protein</topology>
    </subcellularLocation>
</comment>
<keyword evidence="4 13" id="KW-0812">Transmembrane</keyword>
<feature type="compositionally biased region" description="Pro residues" evidence="12">
    <location>
        <begin position="113"/>
        <end position="125"/>
    </location>
</feature>
<dbReference type="PROSITE" id="PS50893">
    <property type="entry name" value="ABC_TRANSPORTER_2"/>
    <property type="match status" value="2"/>
</dbReference>
<dbReference type="InterPro" id="IPR003593">
    <property type="entry name" value="AAA+_ATPase"/>
</dbReference>
<dbReference type="Pfam" id="PF00005">
    <property type="entry name" value="ABC_tran"/>
    <property type="match status" value="2"/>
</dbReference>